<keyword evidence="5" id="KW-0472">Membrane</keyword>
<evidence type="ECO:0000259" key="10">
    <source>
        <dbReference type="Pfam" id="PF01094"/>
    </source>
</evidence>
<keyword evidence="6" id="KW-0675">Receptor</keyword>
<dbReference type="InterPro" id="IPR028082">
    <property type="entry name" value="Peripla_BP_I"/>
</dbReference>
<dbReference type="Pfam" id="PF01094">
    <property type="entry name" value="ANF_receptor"/>
    <property type="match status" value="1"/>
</dbReference>
<comment type="caution">
    <text evidence="11">The sequence shown here is derived from an EMBL/GenBank/DDBJ whole genome shotgun (WGS) entry which is preliminary data.</text>
</comment>
<name>A0AAN8DF69_CHAGU</name>
<evidence type="ECO:0000256" key="8">
    <source>
        <dbReference type="ARBA" id="ARBA00023224"/>
    </source>
</evidence>
<sequence length="199" mass="21810">MTVEIRYSHLRFTSSPQVSFSAPPPLLSNRKRYGTFSMLPSDRAVNQAAVKLLQRYRWSRVGVLTQEGAQRSEMRGDLARQLLKADVHVVSSESFSADACSSLRKIRGSDARIIVALLDGDSAAEVFCCAYRLKLFGARYQWLLLLADGGADGWRWGGAARLQRRQPAGGCRRSHAAAEEGAQQLGGAGDLRTGQDSHT</sequence>
<dbReference type="AlphaFoldDB" id="A0AAN8DF69"/>
<dbReference type="GO" id="GO:0007214">
    <property type="term" value="P:gamma-aminobutyric acid signaling pathway"/>
    <property type="evidence" value="ECO:0007669"/>
    <property type="project" value="TreeGrafter"/>
</dbReference>
<dbReference type="PANTHER" id="PTHR10519">
    <property type="entry name" value="GABA-B RECEPTOR"/>
    <property type="match status" value="1"/>
</dbReference>
<dbReference type="EMBL" id="JAURVH010001522">
    <property type="protein sequence ID" value="KAK5921646.1"/>
    <property type="molecule type" value="Genomic_DNA"/>
</dbReference>
<proteinExistence type="predicted"/>
<evidence type="ECO:0000256" key="3">
    <source>
        <dbReference type="ARBA" id="ARBA00022989"/>
    </source>
</evidence>
<gene>
    <name evidence="11" type="ORF">CgunFtcFv8_018994</name>
</gene>
<keyword evidence="4" id="KW-0297">G-protein coupled receptor</keyword>
<dbReference type="GO" id="GO:0038039">
    <property type="term" value="C:G protein-coupled receptor heterodimeric complex"/>
    <property type="evidence" value="ECO:0007669"/>
    <property type="project" value="TreeGrafter"/>
</dbReference>
<comment type="subcellular location">
    <subcellularLocation>
        <location evidence="1">Membrane</location>
    </subcellularLocation>
</comment>
<dbReference type="Gene3D" id="3.40.50.2300">
    <property type="match status" value="1"/>
</dbReference>
<accession>A0AAN8DF69</accession>
<evidence type="ECO:0000256" key="7">
    <source>
        <dbReference type="ARBA" id="ARBA00023180"/>
    </source>
</evidence>
<keyword evidence="8" id="KW-0807">Transducer</keyword>
<feature type="region of interest" description="Disordered" evidence="9">
    <location>
        <begin position="170"/>
        <end position="199"/>
    </location>
</feature>
<organism evidence="11 12">
    <name type="scientific">Champsocephalus gunnari</name>
    <name type="common">Mackerel icefish</name>
    <dbReference type="NCBI Taxonomy" id="52237"/>
    <lineage>
        <taxon>Eukaryota</taxon>
        <taxon>Metazoa</taxon>
        <taxon>Chordata</taxon>
        <taxon>Craniata</taxon>
        <taxon>Vertebrata</taxon>
        <taxon>Euteleostomi</taxon>
        <taxon>Actinopterygii</taxon>
        <taxon>Neopterygii</taxon>
        <taxon>Teleostei</taxon>
        <taxon>Neoteleostei</taxon>
        <taxon>Acanthomorphata</taxon>
        <taxon>Eupercaria</taxon>
        <taxon>Perciformes</taxon>
        <taxon>Notothenioidei</taxon>
        <taxon>Channichthyidae</taxon>
        <taxon>Champsocephalus</taxon>
    </lineage>
</organism>
<keyword evidence="2" id="KW-0812">Transmembrane</keyword>
<evidence type="ECO:0000256" key="2">
    <source>
        <dbReference type="ARBA" id="ARBA00022692"/>
    </source>
</evidence>
<evidence type="ECO:0000256" key="4">
    <source>
        <dbReference type="ARBA" id="ARBA00023040"/>
    </source>
</evidence>
<feature type="domain" description="Receptor ligand binding region" evidence="10">
    <location>
        <begin position="13"/>
        <end position="143"/>
    </location>
</feature>
<evidence type="ECO:0000256" key="9">
    <source>
        <dbReference type="SAM" id="MobiDB-lite"/>
    </source>
</evidence>
<evidence type="ECO:0000256" key="1">
    <source>
        <dbReference type="ARBA" id="ARBA00004370"/>
    </source>
</evidence>
<dbReference type="GO" id="GO:0004965">
    <property type="term" value="F:G protein-coupled GABA receptor activity"/>
    <property type="evidence" value="ECO:0007669"/>
    <property type="project" value="InterPro"/>
</dbReference>
<dbReference type="SUPFAM" id="SSF53822">
    <property type="entry name" value="Periplasmic binding protein-like I"/>
    <property type="match status" value="1"/>
</dbReference>
<keyword evidence="7" id="KW-0325">Glycoprotein</keyword>
<dbReference type="PANTHER" id="PTHR10519:SF74">
    <property type="entry name" value="GAMMA-AMINOBUTYRIC ACID TYPE B RECEPTOR SUBUNIT 2"/>
    <property type="match status" value="1"/>
</dbReference>
<dbReference type="InterPro" id="IPR002455">
    <property type="entry name" value="GPCR3_GABA-B"/>
</dbReference>
<protein>
    <recommendedName>
        <fullName evidence="10">Receptor ligand binding region domain-containing protein</fullName>
    </recommendedName>
</protein>
<evidence type="ECO:0000313" key="11">
    <source>
        <dbReference type="EMBL" id="KAK5921646.1"/>
    </source>
</evidence>
<keyword evidence="12" id="KW-1185">Reference proteome</keyword>
<reference evidence="11 12" key="1">
    <citation type="journal article" date="2023" name="Mol. Biol. Evol.">
        <title>Genomics of Secondarily Temperate Adaptation in the Only Non-Antarctic Icefish.</title>
        <authorList>
            <person name="Rivera-Colon A.G."/>
            <person name="Rayamajhi N."/>
            <person name="Minhas B.F."/>
            <person name="Madrigal G."/>
            <person name="Bilyk K.T."/>
            <person name="Yoon V."/>
            <person name="Hune M."/>
            <person name="Gregory S."/>
            <person name="Cheng C.H.C."/>
            <person name="Catchen J.M."/>
        </authorList>
    </citation>
    <scope>NUCLEOTIDE SEQUENCE [LARGE SCALE GENOMIC DNA]</scope>
    <source>
        <tissue evidence="11">White muscle</tissue>
    </source>
</reference>
<evidence type="ECO:0000256" key="6">
    <source>
        <dbReference type="ARBA" id="ARBA00023170"/>
    </source>
</evidence>
<dbReference type="InterPro" id="IPR001828">
    <property type="entry name" value="ANF_lig-bd_rcpt"/>
</dbReference>
<keyword evidence="3" id="KW-1133">Transmembrane helix</keyword>
<dbReference type="Proteomes" id="UP001331515">
    <property type="component" value="Unassembled WGS sequence"/>
</dbReference>
<dbReference type="PRINTS" id="PR01176">
    <property type="entry name" value="GABABRECEPTR"/>
</dbReference>
<evidence type="ECO:0000313" key="12">
    <source>
        <dbReference type="Proteomes" id="UP001331515"/>
    </source>
</evidence>
<evidence type="ECO:0000256" key="5">
    <source>
        <dbReference type="ARBA" id="ARBA00023136"/>
    </source>
</evidence>